<dbReference type="AlphaFoldDB" id="A0A7L4PAE8"/>
<keyword evidence="3" id="KW-1185">Reference proteome</keyword>
<dbReference type="Gene3D" id="1.10.10.10">
    <property type="entry name" value="Winged helix-like DNA-binding domain superfamily/Winged helix DNA-binding domain"/>
    <property type="match status" value="1"/>
</dbReference>
<dbReference type="Proteomes" id="UP000554766">
    <property type="component" value="Unassembled WGS sequence"/>
</dbReference>
<organism evidence="2 3">
    <name type="scientific">Pyrobaculum arsenaticum</name>
    <dbReference type="NCBI Taxonomy" id="121277"/>
    <lineage>
        <taxon>Archaea</taxon>
        <taxon>Thermoproteota</taxon>
        <taxon>Thermoprotei</taxon>
        <taxon>Thermoproteales</taxon>
        <taxon>Thermoproteaceae</taxon>
        <taxon>Pyrobaculum</taxon>
    </lineage>
</organism>
<name>A0A7L4PAE8_9CREN</name>
<sequence length="159" mass="18425">MFRRRRGIFKGIVLYFLKSRPLSGYELLKELNRLSSGRYTPSPGTLYPLLSYLEAEGLIESREAYVGRRRKKIYALTPQGEEYLARLMEDEEFLELLKTLESGRAGGDLMTAIRDELAYIDEVFDEVENGDVEVLREMLDLLRRLEEKVEARLRKAQGG</sequence>
<protein>
    <submittedName>
        <fullName evidence="2">PadR family transcriptional regulator</fullName>
    </submittedName>
</protein>
<reference evidence="2 3" key="1">
    <citation type="journal article" date="2020" name="Nat. Commun.">
        <title>The structures of two archaeal type IV pili illuminate evolutionary relationships.</title>
        <authorList>
            <person name="Wang F."/>
            <person name="Baquero D.P."/>
            <person name="Su Z."/>
            <person name="Beltran L.C."/>
            <person name="Prangishvili D."/>
            <person name="Krupovic M."/>
            <person name="Egelman E.H."/>
        </authorList>
    </citation>
    <scope>NUCLEOTIDE SEQUENCE [LARGE SCALE GENOMIC DNA]</scope>
    <source>
        <strain evidence="2 3">2GA</strain>
    </source>
</reference>
<accession>A0A7L4PAE8</accession>
<evidence type="ECO:0000313" key="2">
    <source>
        <dbReference type="EMBL" id="NYR15908.1"/>
    </source>
</evidence>
<dbReference type="RefSeq" id="WP_011899831.1">
    <property type="nucleotide sequence ID" value="NZ_JAAVJF010000003.1"/>
</dbReference>
<dbReference type="SUPFAM" id="SSF46785">
    <property type="entry name" value="Winged helix' DNA-binding domain"/>
    <property type="match status" value="1"/>
</dbReference>
<dbReference type="OMA" id="VQLMAYF"/>
<evidence type="ECO:0000313" key="3">
    <source>
        <dbReference type="Proteomes" id="UP000554766"/>
    </source>
</evidence>
<proteinExistence type="predicted"/>
<dbReference type="PANTHER" id="PTHR43252">
    <property type="entry name" value="TRANSCRIPTIONAL REGULATOR YQJI"/>
    <property type="match status" value="1"/>
</dbReference>
<dbReference type="InterPro" id="IPR036390">
    <property type="entry name" value="WH_DNA-bd_sf"/>
</dbReference>
<comment type="caution">
    <text evidence="2">The sequence shown here is derived from an EMBL/GenBank/DDBJ whole genome shotgun (WGS) entry which is preliminary data.</text>
</comment>
<dbReference type="GeneID" id="5054258"/>
<gene>
    <name evidence="2" type="ORF">HC235_08170</name>
</gene>
<evidence type="ECO:0000259" key="1">
    <source>
        <dbReference type="Pfam" id="PF03551"/>
    </source>
</evidence>
<dbReference type="EMBL" id="JAAVJF010000003">
    <property type="protein sequence ID" value="NYR15908.1"/>
    <property type="molecule type" value="Genomic_DNA"/>
</dbReference>
<feature type="domain" description="Transcription regulator PadR N-terminal" evidence="1">
    <location>
        <begin position="13"/>
        <end position="85"/>
    </location>
</feature>
<dbReference type="InterPro" id="IPR005149">
    <property type="entry name" value="Tscrpt_reg_PadR_N"/>
</dbReference>
<dbReference type="InterPro" id="IPR036388">
    <property type="entry name" value="WH-like_DNA-bd_sf"/>
</dbReference>
<dbReference type="PANTHER" id="PTHR43252:SF5">
    <property type="entry name" value="TRANSCRIPTIONAL REGULATOR, PADR-LIKE FAMILY"/>
    <property type="match status" value="1"/>
</dbReference>
<dbReference type="Pfam" id="PF03551">
    <property type="entry name" value="PadR"/>
    <property type="match status" value="1"/>
</dbReference>